<dbReference type="AlphaFoldDB" id="A0AAU8TIP7"/>
<sequence>MPVKNAIGGKSACGSARQGGGAYGAGLFGNAAMQDGAPGLRESPGMPASQLKYQMVFDDGHRLPSRR</sequence>
<dbReference type="KEGG" id="bfn:OI25_6650"/>
<proteinExistence type="predicted"/>
<organism evidence="1 2">
    <name type="scientific">Paraburkholderia fungorum</name>
    <dbReference type="NCBI Taxonomy" id="134537"/>
    <lineage>
        <taxon>Bacteria</taxon>
        <taxon>Pseudomonadati</taxon>
        <taxon>Pseudomonadota</taxon>
        <taxon>Betaproteobacteria</taxon>
        <taxon>Burkholderiales</taxon>
        <taxon>Burkholderiaceae</taxon>
        <taxon>Paraburkholderia</taxon>
    </lineage>
</organism>
<dbReference type="Proteomes" id="UP000032614">
    <property type="component" value="Chromosome 2"/>
</dbReference>
<reference evidence="1 2" key="1">
    <citation type="journal article" date="2015" name="Genome Announc.">
        <title>Complete genome sequences for 59 burkholderia isolates, both pathogenic and near neighbor.</title>
        <authorList>
            <person name="Johnson S.L."/>
            <person name="Bishop-Lilly K.A."/>
            <person name="Ladner J.T."/>
            <person name="Daligault H.E."/>
            <person name="Davenport K.W."/>
            <person name="Jaissle J."/>
            <person name="Frey K.G."/>
            <person name="Koroleva G.I."/>
            <person name="Bruce D.C."/>
            <person name="Coyne S.R."/>
            <person name="Broomall S.M."/>
            <person name="Li P.E."/>
            <person name="Teshima H."/>
            <person name="Gibbons H.S."/>
            <person name="Palacios G.F."/>
            <person name="Rosenzweig C.N."/>
            <person name="Redden C.L."/>
            <person name="Xu Y."/>
            <person name="Minogue T.D."/>
            <person name="Chain P.S."/>
        </authorList>
    </citation>
    <scope>NUCLEOTIDE SEQUENCE [LARGE SCALE GENOMIC DNA]</scope>
    <source>
        <strain evidence="1 2">ATCC BAA-463</strain>
    </source>
</reference>
<evidence type="ECO:0000313" key="2">
    <source>
        <dbReference type="Proteomes" id="UP000032614"/>
    </source>
</evidence>
<gene>
    <name evidence="1" type="ORF">OI25_6650</name>
</gene>
<accession>A0AAU8TIP7</accession>
<dbReference type="EMBL" id="CP010027">
    <property type="protein sequence ID" value="AJZ64072.1"/>
    <property type="molecule type" value="Genomic_DNA"/>
</dbReference>
<name>A0AAU8TIP7_9BURK</name>
<protein>
    <submittedName>
        <fullName evidence="1">Uncharacterized protein</fullName>
    </submittedName>
</protein>
<evidence type="ECO:0000313" key="1">
    <source>
        <dbReference type="EMBL" id="AJZ64072.1"/>
    </source>
</evidence>